<feature type="domain" description="C-type lectin" evidence="12">
    <location>
        <begin position="286"/>
        <end position="411"/>
    </location>
</feature>
<evidence type="ECO:0000256" key="4">
    <source>
        <dbReference type="ARBA" id="ARBA00011233"/>
    </source>
</evidence>
<comment type="subcellular location">
    <subcellularLocation>
        <location evidence="2">Secreted</location>
    </subcellularLocation>
</comment>
<dbReference type="Pfam" id="PF22633">
    <property type="entry name" value="F5_F8_type_C_2"/>
    <property type="match status" value="1"/>
</dbReference>
<evidence type="ECO:0000256" key="2">
    <source>
        <dbReference type="ARBA" id="ARBA00004613"/>
    </source>
</evidence>
<evidence type="ECO:0000259" key="12">
    <source>
        <dbReference type="PROSITE" id="PS50041"/>
    </source>
</evidence>
<evidence type="ECO:0000256" key="1">
    <source>
        <dbReference type="ARBA" id="ARBA00002219"/>
    </source>
</evidence>
<keyword evidence="11" id="KW-0732">Signal</keyword>
<feature type="compositionally biased region" description="Low complexity" evidence="10">
    <location>
        <begin position="184"/>
        <end position="203"/>
    </location>
</feature>
<accession>A0A8K9X622</accession>
<reference evidence="13" key="2">
    <citation type="submission" date="2025-08" db="UniProtKB">
        <authorList>
            <consortium name="Ensembl"/>
        </authorList>
    </citation>
    <scope>IDENTIFICATION</scope>
</reference>
<evidence type="ECO:0000313" key="14">
    <source>
        <dbReference type="Proteomes" id="UP000694395"/>
    </source>
</evidence>
<organism evidence="13 14">
    <name type="scientific">Oncorhynchus mykiss</name>
    <name type="common">Rainbow trout</name>
    <name type="synonym">Salmo gairdneri</name>
    <dbReference type="NCBI Taxonomy" id="8022"/>
    <lineage>
        <taxon>Eukaryota</taxon>
        <taxon>Metazoa</taxon>
        <taxon>Chordata</taxon>
        <taxon>Craniata</taxon>
        <taxon>Vertebrata</taxon>
        <taxon>Euteleostomi</taxon>
        <taxon>Actinopterygii</taxon>
        <taxon>Neopterygii</taxon>
        <taxon>Teleostei</taxon>
        <taxon>Protacanthopterygii</taxon>
        <taxon>Salmoniformes</taxon>
        <taxon>Salmonidae</taxon>
        <taxon>Salmoninae</taxon>
        <taxon>Oncorhynchus</taxon>
    </lineage>
</organism>
<dbReference type="SUPFAM" id="SSF49785">
    <property type="entry name" value="Galactose-binding domain-like"/>
    <property type="match status" value="1"/>
</dbReference>
<evidence type="ECO:0000313" key="13">
    <source>
        <dbReference type="Ensembl" id="ENSOMYP00000128580.1"/>
    </source>
</evidence>
<dbReference type="GO" id="GO:0001868">
    <property type="term" value="P:regulation of complement activation, lectin pathway"/>
    <property type="evidence" value="ECO:0007669"/>
    <property type="project" value="UniProtKB-ARBA"/>
</dbReference>
<protein>
    <recommendedName>
        <fullName evidence="12">C-type lectin domain-containing protein</fullName>
    </recommendedName>
</protein>
<keyword evidence="9" id="KW-1015">Disulfide bond</keyword>
<dbReference type="SMART" id="SM00034">
    <property type="entry name" value="CLECT"/>
    <property type="match status" value="1"/>
</dbReference>
<evidence type="ECO:0000256" key="11">
    <source>
        <dbReference type="SAM" id="SignalP"/>
    </source>
</evidence>
<sequence length="438" mass="48414">MKPQPLNMLWSLSLCPLMGVVLLAQMVNAATVNVALKGVATQSSIYLNGNAPNAIDGNRESDGYKGSCTHTAYDTNPWWRVDLLDVYRVTAVNITNRGDCCHERLNGTEIRIGNSLENNGINNPRCFVISLIQAGKTKTVQCNEMEGRYVVAVIPGRSEWLSLCEVEVYGTPREPITPLPSTPPTTTTIPQSSLTSSSTSLTSTPPPSTKSPASTPLPSTPPPTTTIPPSSPPFSPTYPSSSQSPTMTFLTFSPTYPSSQSPTSTSASTLLLSTSTPPPPSTSVTFLRRKVMVVREKLCWSDALFYCRDHDWDLVSVRNEKEQRELEKLVNDSNLITPLTSHLWLSLRRYILGDTWYWMTGDHMNYTHWVNGVPPRKDISNPCGAMTNGANGGNFLWAERLCDDHYNFLCYSGTCFSHNTLHSESIQTPPLFRHFVML</sequence>
<keyword evidence="6" id="KW-0479">Metal-binding</keyword>
<proteinExistence type="inferred from homology"/>
<evidence type="ECO:0000256" key="8">
    <source>
        <dbReference type="ARBA" id="ARBA00022837"/>
    </source>
</evidence>
<dbReference type="GO" id="GO:0046872">
    <property type="term" value="F:metal ion binding"/>
    <property type="evidence" value="ECO:0007669"/>
    <property type="project" value="UniProtKB-KW"/>
</dbReference>
<keyword evidence="7" id="KW-0430">Lectin</keyword>
<dbReference type="SUPFAM" id="SSF56436">
    <property type="entry name" value="C-type lectin-like"/>
    <property type="match status" value="1"/>
</dbReference>
<dbReference type="GO" id="GO:0005576">
    <property type="term" value="C:extracellular region"/>
    <property type="evidence" value="ECO:0007669"/>
    <property type="project" value="UniProtKB-SubCell"/>
</dbReference>
<reference evidence="13" key="1">
    <citation type="submission" date="2020-07" db="EMBL/GenBank/DDBJ databases">
        <title>A long reads based de novo assembly of the rainbow trout Arlee double haploid line genome.</title>
        <authorList>
            <person name="Gao G."/>
            <person name="Palti Y."/>
        </authorList>
    </citation>
    <scope>NUCLEOTIDE SEQUENCE [LARGE SCALE GENOMIC DNA]</scope>
</reference>
<dbReference type="InterPro" id="IPR001304">
    <property type="entry name" value="C-type_lectin-like"/>
</dbReference>
<dbReference type="SMART" id="SM00607">
    <property type="entry name" value="FTP"/>
    <property type="match status" value="1"/>
</dbReference>
<reference evidence="13" key="3">
    <citation type="submission" date="2025-09" db="UniProtKB">
        <authorList>
            <consortium name="Ensembl"/>
        </authorList>
    </citation>
    <scope>IDENTIFICATION</scope>
</reference>
<dbReference type="GO" id="GO:0010185">
    <property type="term" value="P:regulation of cellular defense response"/>
    <property type="evidence" value="ECO:0007669"/>
    <property type="project" value="UniProtKB-ARBA"/>
</dbReference>
<keyword evidence="14" id="KW-1185">Reference proteome</keyword>
<evidence type="ECO:0000256" key="9">
    <source>
        <dbReference type="ARBA" id="ARBA00023157"/>
    </source>
</evidence>
<dbReference type="Gene3D" id="2.60.120.260">
    <property type="entry name" value="Galactose-binding domain-like"/>
    <property type="match status" value="1"/>
</dbReference>
<dbReference type="Gene3D" id="3.10.100.10">
    <property type="entry name" value="Mannose-Binding Protein A, subunit A"/>
    <property type="match status" value="1"/>
</dbReference>
<feature type="region of interest" description="Disordered" evidence="10">
    <location>
        <begin position="173"/>
        <end position="281"/>
    </location>
</feature>
<feature type="chain" id="PRO_5035419250" description="C-type lectin domain-containing protein" evidence="11">
    <location>
        <begin position="30"/>
        <end position="438"/>
    </location>
</feature>
<feature type="signal peptide" evidence="11">
    <location>
        <begin position="1"/>
        <end position="29"/>
    </location>
</feature>
<dbReference type="GeneTree" id="ENSGT01060000248575"/>
<comment type="similarity">
    <text evidence="3">Belongs to the fucolectin family.</text>
</comment>
<evidence type="ECO:0000256" key="5">
    <source>
        <dbReference type="ARBA" id="ARBA00022525"/>
    </source>
</evidence>
<dbReference type="PANTHER" id="PTHR45713">
    <property type="entry name" value="FTP DOMAIN-CONTAINING PROTEIN"/>
    <property type="match status" value="1"/>
</dbReference>
<dbReference type="GO" id="GO:0042806">
    <property type="term" value="F:fucose binding"/>
    <property type="evidence" value="ECO:0007669"/>
    <property type="project" value="UniProtKB-ARBA"/>
</dbReference>
<dbReference type="InterPro" id="IPR008979">
    <property type="entry name" value="Galactose-bd-like_sf"/>
</dbReference>
<dbReference type="InterPro" id="IPR016186">
    <property type="entry name" value="C-type_lectin-like/link_sf"/>
</dbReference>
<comment type="function">
    <text evidence="1">Acts as a defensive agent. Recognizes blood group fucosylated oligosaccharides including A, B, H and Lewis B-type antigens. Does not recognize Lewis A antigen and has low affinity for monovalent haptens.</text>
</comment>
<evidence type="ECO:0000256" key="6">
    <source>
        <dbReference type="ARBA" id="ARBA00022723"/>
    </source>
</evidence>
<dbReference type="Pfam" id="PF00059">
    <property type="entry name" value="Lectin_C"/>
    <property type="match status" value="1"/>
</dbReference>
<dbReference type="PANTHER" id="PTHR45713:SF8">
    <property type="entry name" value="SI:CH211-215K15.4"/>
    <property type="match status" value="1"/>
</dbReference>
<evidence type="ECO:0000256" key="3">
    <source>
        <dbReference type="ARBA" id="ARBA00010147"/>
    </source>
</evidence>
<dbReference type="AlphaFoldDB" id="A0A8K9X622"/>
<comment type="subunit">
    <text evidence="4">Homotrimer.</text>
</comment>
<dbReference type="InterPro" id="IPR051941">
    <property type="entry name" value="BG_Antigen-Binding_Lectin"/>
</dbReference>
<feature type="compositionally biased region" description="Pro residues" evidence="10">
    <location>
        <begin position="218"/>
        <end position="236"/>
    </location>
</feature>
<dbReference type="InterPro" id="IPR006585">
    <property type="entry name" value="FTP1"/>
</dbReference>
<keyword evidence="5" id="KW-0964">Secreted</keyword>
<evidence type="ECO:0000256" key="7">
    <source>
        <dbReference type="ARBA" id="ARBA00022734"/>
    </source>
</evidence>
<dbReference type="Ensembl" id="ENSOMYT00000151399.1">
    <property type="protein sequence ID" value="ENSOMYP00000128580.1"/>
    <property type="gene ID" value="ENSOMYG00000013976.2"/>
</dbReference>
<dbReference type="InterPro" id="IPR016187">
    <property type="entry name" value="CTDL_fold"/>
</dbReference>
<evidence type="ECO:0000256" key="10">
    <source>
        <dbReference type="SAM" id="MobiDB-lite"/>
    </source>
</evidence>
<feature type="compositionally biased region" description="Low complexity" evidence="10">
    <location>
        <begin position="237"/>
        <end position="275"/>
    </location>
</feature>
<dbReference type="CDD" id="cd00037">
    <property type="entry name" value="CLECT"/>
    <property type="match status" value="1"/>
</dbReference>
<keyword evidence="8" id="KW-0106">Calcium</keyword>
<dbReference type="PROSITE" id="PS50041">
    <property type="entry name" value="C_TYPE_LECTIN_2"/>
    <property type="match status" value="1"/>
</dbReference>
<dbReference type="Proteomes" id="UP000694395">
    <property type="component" value="Chromosome 9"/>
</dbReference>
<name>A0A8K9X622_ONCMY</name>